<keyword evidence="4" id="KW-1134">Transmembrane beta strand</keyword>
<dbReference type="GO" id="GO:0015288">
    <property type="term" value="F:porin activity"/>
    <property type="evidence" value="ECO:0007669"/>
    <property type="project" value="TreeGrafter"/>
</dbReference>
<dbReference type="GO" id="GO:0015562">
    <property type="term" value="F:efflux transmembrane transporter activity"/>
    <property type="evidence" value="ECO:0007669"/>
    <property type="project" value="InterPro"/>
</dbReference>
<protein>
    <submittedName>
        <fullName evidence="8">TolC family protein</fullName>
    </submittedName>
</protein>
<dbReference type="GO" id="GO:0009279">
    <property type="term" value="C:cell outer membrane"/>
    <property type="evidence" value="ECO:0007669"/>
    <property type="project" value="UniProtKB-SubCell"/>
</dbReference>
<dbReference type="AlphaFoldDB" id="A0A7M2YAK5"/>
<dbReference type="Gene3D" id="1.20.1600.10">
    <property type="entry name" value="Outer membrane efflux proteins (OEP)"/>
    <property type="match status" value="1"/>
</dbReference>
<evidence type="ECO:0000313" key="8">
    <source>
        <dbReference type="EMBL" id="QOW10859.1"/>
    </source>
</evidence>
<keyword evidence="3" id="KW-0813">Transport</keyword>
<organism evidence="8 9">
    <name type="scientific">Kaistella flava</name>
    <name type="common">ex Peng et al. 2021</name>
    <dbReference type="NCBI Taxonomy" id="2038776"/>
    <lineage>
        <taxon>Bacteria</taxon>
        <taxon>Pseudomonadati</taxon>
        <taxon>Bacteroidota</taxon>
        <taxon>Flavobacteriia</taxon>
        <taxon>Flavobacteriales</taxon>
        <taxon>Weeksellaceae</taxon>
        <taxon>Chryseobacterium group</taxon>
        <taxon>Kaistella</taxon>
    </lineage>
</organism>
<accession>A0A7M2YAK5</accession>
<keyword evidence="6" id="KW-0472">Membrane</keyword>
<dbReference type="RefSeq" id="WP_193811022.1">
    <property type="nucleotide sequence ID" value="NZ_CP040442.1"/>
</dbReference>
<proteinExistence type="inferred from homology"/>
<dbReference type="Proteomes" id="UP000594195">
    <property type="component" value="Chromosome"/>
</dbReference>
<keyword evidence="9" id="KW-1185">Reference proteome</keyword>
<dbReference type="EMBL" id="CP040442">
    <property type="protein sequence ID" value="QOW10859.1"/>
    <property type="molecule type" value="Genomic_DNA"/>
</dbReference>
<evidence type="ECO:0000313" key="9">
    <source>
        <dbReference type="Proteomes" id="UP000594195"/>
    </source>
</evidence>
<evidence type="ECO:0000256" key="4">
    <source>
        <dbReference type="ARBA" id="ARBA00022452"/>
    </source>
</evidence>
<dbReference type="GO" id="GO:1990281">
    <property type="term" value="C:efflux pump complex"/>
    <property type="evidence" value="ECO:0007669"/>
    <property type="project" value="TreeGrafter"/>
</dbReference>
<evidence type="ECO:0000256" key="7">
    <source>
        <dbReference type="ARBA" id="ARBA00023237"/>
    </source>
</evidence>
<reference evidence="8 9" key="1">
    <citation type="submission" date="2019-05" db="EMBL/GenBank/DDBJ databases">
        <title>Chryseobacterium sp. isolated from King George Island, maritime Antarctica.</title>
        <authorList>
            <person name="Peng X."/>
        </authorList>
    </citation>
    <scope>NUCLEOTIDE SEQUENCE [LARGE SCALE GENOMIC DNA]</scope>
    <source>
        <strain evidence="8 9">7-3A</strain>
    </source>
</reference>
<dbReference type="InterPro" id="IPR003423">
    <property type="entry name" value="OMP_efflux"/>
</dbReference>
<keyword evidence="5" id="KW-0812">Transmembrane</keyword>
<comment type="subcellular location">
    <subcellularLocation>
        <location evidence="1">Cell outer membrane</location>
    </subcellularLocation>
</comment>
<evidence type="ECO:0000256" key="6">
    <source>
        <dbReference type="ARBA" id="ARBA00023136"/>
    </source>
</evidence>
<evidence type="ECO:0000256" key="1">
    <source>
        <dbReference type="ARBA" id="ARBA00004442"/>
    </source>
</evidence>
<sequence>MKNLIIILITVLGCTESISAQQHLVLKVDSLFVLADRNSKVLDISRYKIDMASNATTIEKQKAYLPELGTSLSYGYLSNSQVWDNHFNYESTVKVPHISTNFSVEAGYKIFNGNAAKNRIAQSKLQEQIAQLNYQKDKEDIQFLLLAKYLDLETLKNQEKVFLENIALAEKRIFNVEKLIEQGLLTHNEKVRSDLQLTEFKQQLDEVRNNISIVNHDLTIVLGLPKETIIEPDPSLFSKEFKIDSADRYENGFTDRLPELKVAELNNQVANKELNIVKSIRLPSVSLFAGDAFARPFLYSIPPIDIYSHLFQAGVKVSYDIGSLYKSKNLIQQAKMAETLSQKNAGLKAEKAEMDIYAAYVKLQDAQQKLTSQQESYRLAQDNYRVVEQKYLNKFVVITDMLDASTSLLAAQINVNNARIGIIYQYYNLLKTSGLWEEVSH</sequence>
<name>A0A7M2YAK5_9FLAO</name>
<dbReference type="PANTHER" id="PTHR30026:SF23">
    <property type="entry name" value="TO APRF-PUTATIVE OUTER MEMBRANE EFFLUX PROTEIN OR SECRETED ALKALINE PHOSPHATASE-RELATED"/>
    <property type="match status" value="1"/>
</dbReference>
<evidence type="ECO:0000256" key="3">
    <source>
        <dbReference type="ARBA" id="ARBA00022448"/>
    </source>
</evidence>
<dbReference type="KEGG" id="kfa:Q73A0000_11075"/>
<evidence type="ECO:0000256" key="5">
    <source>
        <dbReference type="ARBA" id="ARBA00022692"/>
    </source>
</evidence>
<keyword evidence="7" id="KW-0998">Cell outer membrane</keyword>
<dbReference type="SUPFAM" id="SSF56954">
    <property type="entry name" value="Outer membrane efflux proteins (OEP)"/>
    <property type="match status" value="1"/>
</dbReference>
<comment type="similarity">
    <text evidence="2">Belongs to the outer membrane factor (OMF) (TC 1.B.17) family.</text>
</comment>
<evidence type="ECO:0000256" key="2">
    <source>
        <dbReference type="ARBA" id="ARBA00007613"/>
    </source>
</evidence>
<dbReference type="InterPro" id="IPR051906">
    <property type="entry name" value="TolC-like"/>
</dbReference>
<gene>
    <name evidence="8" type="ORF">Q73A0000_11075</name>
</gene>
<dbReference type="Pfam" id="PF02321">
    <property type="entry name" value="OEP"/>
    <property type="match status" value="1"/>
</dbReference>
<dbReference type="PANTHER" id="PTHR30026">
    <property type="entry name" value="OUTER MEMBRANE PROTEIN TOLC"/>
    <property type="match status" value="1"/>
</dbReference>